<evidence type="ECO:0000256" key="5">
    <source>
        <dbReference type="SAM" id="MobiDB-lite"/>
    </source>
</evidence>
<protein>
    <submittedName>
        <fullName evidence="6">Uncharacterized protein</fullName>
    </submittedName>
</protein>
<dbReference type="Pfam" id="PF00400">
    <property type="entry name" value="WD40"/>
    <property type="match status" value="2"/>
</dbReference>
<keyword evidence="2 4" id="KW-0853">WD repeat</keyword>
<dbReference type="SUPFAM" id="SSF50978">
    <property type="entry name" value="WD40 repeat-like"/>
    <property type="match status" value="1"/>
</dbReference>
<dbReference type="Proteomes" id="UP000007879">
    <property type="component" value="Unassembled WGS sequence"/>
</dbReference>
<evidence type="ECO:0000256" key="4">
    <source>
        <dbReference type="PROSITE-ProRule" id="PRU00221"/>
    </source>
</evidence>
<evidence type="ECO:0000256" key="1">
    <source>
        <dbReference type="ARBA" id="ARBA00005903"/>
    </source>
</evidence>
<keyword evidence="7" id="KW-1185">Reference proteome</keyword>
<dbReference type="PANTHER" id="PTHR14588">
    <property type="entry name" value="DDB1- AND CUL4-ASSOCIATED FACTOR 10"/>
    <property type="match status" value="1"/>
</dbReference>
<evidence type="ECO:0000256" key="2">
    <source>
        <dbReference type="ARBA" id="ARBA00022574"/>
    </source>
</evidence>
<dbReference type="KEGG" id="aqu:105314018"/>
<comment type="similarity">
    <text evidence="1">Belongs to the WD repeat DCAF10 family.</text>
</comment>
<dbReference type="PROSITE" id="PS50294">
    <property type="entry name" value="WD_REPEATS_REGION"/>
    <property type="match status" value="1"/>
</dbReference>
<gene>
    <name evidence="6" type="primary">105314018</name>
</gene>
<dbReference type="EnsemblMetazoa" id="XM_011407917.2">
    <property type="protein sequence ID" value="XP_011406219.1"/>
    <property type="gene ID" value="LOC105314018"/>
</dbReference>
<dbReference type="EnsemblMetazoa" id="Aqu2.1.42584_001">
    <property type="protein sequence ID" value="Aqu2.1.42584_001"/>
    <property type="gene ID" value="Aqu2.1.42584"/>
</dbReference>
<dbReference type="AlphaFoldDB" id="A0A1X7VRT1"/>
<dbReference type="PANTHER" id="PTHR14588:SF2">
    <property type="entry name" value="DDB1- AND CUL4-ASSOCIATED FACTOR 10"/>
    <property type="match status" value="1"/>
</dbReference>
<evidence type="ECO:0000313" key="7">
    <source>
        <dbReference type="Proteomes" id="UP000007879"/>
    </source>
</evidence>
<feature type="repeat" description="WD" evidence="4">
    <location>
        <begin position="144"/>
        <end position="185"/>
    </location>
</feature>
<dbReference type="InterPro" id="IPR036322">
    <property type="entry name" value="WD40_repeat_dom_sf"/>
</dbReference>
<accession>A0A1X7VRT1</accession>
<feature type="repeat" description="WD" evidence="4">
    <location>
        <begin position="102"/>
        <end position="139"/>
    </location>
</feature>
<feature type="region of interest" description="Disordered" evidence="5">
    <location>
        <begin position="317"/>
        <end position="342"/>
    </location>
</feature>
<feature type="compositionally biased region" description="Low complexity" evidence="5">
    <location>
        <begin position="318"/>
        <end position="328"/>
    </location>
</feature>
<evidence type="ECO:0000313" key="6">
    <source>
        <dbReference type="EnsemblMetazoa" id="Aqu2.1.42584_001"/>
    </source>
</evidence>
<dbReference type="Gene3D" id="2.130.10.10">
    <property type="entry name" value="YVTN repeat-like/Quinoprotein amine dehydrogenase"/>
    <property type="match status" value="1"/>
</dbReference>
<name>A0A1X7VRT1_AMPQE</name>
<reference evidence="6" key="2">
    <citation type="submission" date="2017-05" db="UniProtKB">
        <authorList>
            <consortium name="EnsemblMetazoa"/>
        </authorList>
    </citation>
    <scope>IDENTIFICATION</scope>
</reference>
<dbReference type="InterPro" id="IPR015943">
    <property type="entry name" value="WD40/YVTN_repeat-like_dom_sf"/>
</dbReference>
<dbReference type="SMART" id="SM00320">
    <property type="entry name" value="WD40"/>
    <property type="match status" value="4"/>
</dbReference>
<dbReference type="PROSITE" id="PS50082">
    <property type="entry name" value="WD_REPEATS_2"/>
    <property type="match status" value="2"/>
</dbReference>
<reference evidence="7" key="1">
    <citation type="journal article" date="2010" name="Nature">
        <title>The Amphimedon queenslandica genome and the evolution of animal complexity.</title>
        <authorList>
            <person name="Srivastava M."/>
            <person name="Simakov O."/>
            <person name="Chapman J."/>
            <person name="Fahey B."/>
            <person name="Gauthier M.E."/>
            <person name="Mitros T."/>
            <person name="Richards G.S."/>
            <person name="Conaco C."/>
            <person name="Dacre M."/>
            <person name="Hellsten U."/>
            <person name="Larroux C."/>
            <person name="Putnam N.H."/>
            <person name="Stanke M."/>
            <person name="Adamska M."/>
            <person name="Darling A."/>
            <person name="Degnan S.M."/>
            <person name="Oakley T.H."/>
            <person name="Plachetzki D.C."/>
            <person name="Zhai Y."/>
            <person name="Adamski M."/>
            <person name="Calcino A."/>
            <person name="Cummins S.F."/>
            <person name="Goodstein D.M."/>
            <person name="Harris C."/>
            <person name="Jackson D.J."/>
            <person name="Leys S.P."/>
            <person name="Shu S."/>
            <person name="Woodcroft B.J."/>
            <person name="Vervoort M."/>
            <person name="Kosik K.S."/>
            <person name="Manning G."/>
            <person name="Degnan B.M."/>
            <person name="Rokhsar D.S."/>
        </authorList>
    </citation>
    <scope>NUCLEOTIDE SEQUENCE [LARGE SCALE GENOMIC DNA]</scope>
</reference>
<proteinExistence type="inferred from homology"/>
<dbReference type="GO" id="GO:0080008">
    <property type="term" value="C:Cul4-RING E3 ubiquitin ligase complex"/>
    <property type="evidence" value="ECO:0007669"/>
    <property type="project" value="TreeGrafter"/>
</dbReference>
<sequence length="465" mass="51819">MAAGSAFSHNLRYRESLISGEALCIDEQLRQFIYRRFKHPASKKSALNSAGVPVIESEYGSVFNMEFSPYNPYTLLVAHSRKSCSLYDSRLEKSVHSAPYIHNDPVNIITFLDSFMFTTGSDDETIRLWDIRKFRSSVDCIGVLRGHQGWVKNIEYDRDTNKLYSIAFDDGVRYWNINEVQKYAEGTVDNLLFGIKDGVRMKLSCDTMAISTRKNLIYIINDFESESVASICNCLPAQAPLRFGDVVNVELCSSNDKNKPSIRVISELGEPCYETPLSLAFAPTNDLHHSSSLLAFRTVRVVIDDGYLSLDETTKLYDTSSDPSTNTDPDPDPYINSDTDSDGSGLGVSSYHSYHNTSKCFLNTITEYSGEGAAEYIKEISFSPDGRLLVSPYQNGVRLLAVDTNCTNIDQYYCDNSPSEGEFKVISVCEEACSTPVLTSRLNSDIMCLAAGSCKGTVQFYSPQL</sequence>
<dbReference type="InterPro" id="IPR039085">
    <property type="entry name" value="DCA10"/>
</dbReference>
<dbReference type="InterPro" id="IPR001680">
    <property type="entry name" value="WD40_rpt"/>
</dbReference>
<evidence type="ECO:0000256" key="3">
    <source>
        <dbReference type="ARBA" id="ARBA00022737"/>
    </source>
</evidence>
<dbReference type="eggNOG" id="KOG4155">
    <property type="taxonomic scope" value="Eukaryota"/>
</dbReference>
<keyword evidence="3" id="KW-0677">Repeat</keyword>
<organism evidence="6">
    <name type="scientific">Amphimedon queenslandica</name>
    <name type="common">Sponge</name>
    <dbReference type="NCBI Taxonomy" id="400682"/>
    <lineage>
        <taxon>Eukaryota</taxon>
        <taxon>Metazoa</taxon>
        <taxon>Porifera</taxon>
        <taxon>Demospongiae</taxon>
        <taxon>Heteroscleromorpha</taxon>
        <taxon>Haplosclerida</taxon>
        <taxon>Niphatidae</taxon>
        <taxon>Amphimedon</taxon>
    </lineage>
</organism>
<dbReference type="OrthoDB" id="20669at2759"/>
<dbReference type="STRING" id="400682.A0A1X7VRT1"/>
<dbReference type="InParanoid" id="A0A1X7VRT1"/>